<dbReference type="InParanoid" id="L5KNU1"/>
<dbReference type="Gene3D" id="1.25.40.420">
    <property type="match status" value="1"/>
</dbReference>
<dbReference type="Pfam" id="PF07707">
    <property type="entry name" value="BACK"/>
    <property type="match status" value="1"/>
</dbReference>
<dbReference type="AlphaFoldDB" id="L5KNU1"/>
<protein>
    <submittedName>
        <fullName evidence="4">Galectin-3-binding protein</fullName>
    </submittedName>
</protein>
<dbReference type="FunCoup" id="L5KNU1">
    <property type="interactions" value="104"/>
</dbReference>
<sequence>MALEQIFDSQKGCDLSIRVKAKDNEDLSICGHSLILSTNPEAQALWREPGSTVTLEVDAECLPLVRDVIRYFYSRRIDISLSSVKCLHKLASAFGAKQLQSYCAHLFATLIPQDLSFQTALDLYAYALATGDPKLEAICLQFLAWNFEALLGATAWPNIPPALLRVLLSRSDLAVPSELVLLMAVEAWSWEGHATREELEGLALEFHTVPVQLLARHRGLNLTEDAYQPRLYTAPAWSASVTRNFQASSYYWSDPRQSFQTRAHPSFLFQDRLVSWSLMYLSTVRNCWNSGFSCSSDELPTLYLSKSGYSDRTIGYENKALMICGTGFVADVTSFQGSKAVIPSALETNGSRSASFFPCPAGSFSSFRAVIRPFYLTNSSGVD</sequence>
<dbReference type="STRING" id="9402.L5KNU1"/>
<evidence type="ECO:0000313" key="4">
    <source>
        <dbReference type="EMBL" id="ELK12298.1"/>
    </source>
</evidence>
<dbReference type="GO" id="GO:0031012">
    <property type="term" value="C:extracellular matrix"/>
    <property type="evidence" value="ECO:0007669"/>
    <property type="project" value="TreeGrafter"/>
</dbReference>
<dbReference type="FunFam" id="3.30.710.10:FF:000128">
    <property type="entry name" value="galectin-3-binding protein precursor"/>
    <property type="match status" value="1"/>
</dbReference>
<reference evidence="5" key="1">
    <citation type="journal article" date="2013" name="Science">
        <title>Comparative analysis of bat genomes provides insight into the evolution of flight and immunity.</title>
        <authorList>
            <person name="Zhang G."/>
            <person name="Cowled C."/>
            <person name="Shi Z."/>
            <person name="Huang Z."/>
            <person name="Bishop-Lilly K.A."/>
            <person name="Fang X."/>
            <person name="Wynne J.W."/>
            <person name="Xiong Z."/>
            <person name="Baker M.L."/>
            <person name="Zhao W."/>
            <person name="Tachedjian M."/>
            <person name="Zhu Y."/>
            <person name="Zhou P."/>
            <person name="Jiang X."/>
            <person name="Ng J."/>
            <person name="Yang L."/>
            <person name="Wu L."/>
            <person name="Xiao J."/>
            <person name="Feng Y."/>
            <person name="Chen Y."/>
            <person name="Sun X."/>
            <person name="Zhang Y."/>
            <person name="Marsh G.A."/>
            <person name="Crameri G."/>
            <person name="Broder C.C."/>
            <person name="Frey K.G."/>
            <person name="Wang L.F."/>
            <person name="Wang J."/>
        </authorList>
    </citation>
    <scope>NUCLEOTIDE SEQUENCE [LARGE SCALE GENOMIC DNA]</scope>
</reference>
<dbReference type="eggNOG" id="ENOG502QU48">
    <property type="taxonomic scope" value="Eukaryota"/>
</dbReference>
<dbReference type="InterPro" id="IPR011333">
    <property type="entry name" value="SKP1/BTB/POZ_sf"/>
</dbReference>
<accession>L5KNU1</accession>
<evidence type="ECO:0000259" key="3">
    <source>
        <dbReference type="SMART" id="SM00875"/>
    </source>
</evidence>
<feature type="domain" description="BACK" evidence="3">
    <location>
        <begin position="120"/>
        <end position="219"/>
    </location>
</feature>
<dbReference type="SUPFAM" id="SSF54695">
    <property type="entry name" value="POZ domain"/>
    <property type="match status" value="1"/>
</dbReference>
<gene>
    <name evidence="4" type="ORF">PAL_GLEAN10014625</name>
</gene>
<proteinExistence type="predicted"/>
<dbReference type="Proteomes" id="UP000010552">
    <property type="component" value="Unassembled WGS sequence"/>
</dbReference>
<dbReference type="SMART" id="SM00875">
    <property type="entry name" value="BACK"/>
    <property type="match status" value="1"/>
</dbReference>
<evidence type="ECO:0000256" key="2">
    <source>
        <dbReference type="ARBA" id="ARBA00022525"/>
    </source>
</evidence>
<name>L5KNU1_PTEAL</name>
<dbReference type="InterPro" id="IPR011705">
    <property type="entry name" value="BACK"/>
</dbReference>
<comment type="subcellular location">
    <subcellularLocation>
        <location evidence="1">Secreted</location>
    </subcellularLocation>
</comment>
<dbReference type="PANTHER" id="PTHR24410">
    <property type="entry name" value="HL07962P-RELATED"/>
    <property type="match status" value="1"/>
</dbReference>
<evidence type="ECO:0000313" key="5">
    <source>
        <dbReference type="Proteomes" id="UP000010552"/>
    </source>
</evidence>
<evidence type="ECO:0000256" key="1">
    <source>
        <dbReference type="ARBA" id="ARBA00004613"/>
    </source>
</evidence>
<keyword evidence="2" id="KW-0964">Secreted</keyword>
<organism evidence="4 5">
    <name type="scientific">Pteropus alecto</name>
    <name type="common">Black flying fox</name>
    <dbReference type="NCBI Taxonomy" id="9402"/>
    <lineage>
        <taxon>Eukaryota</taxon>
        <taxon>Metazoa</taxon>
        <taxon>Chordata</taxon>
        <taxon>Craniata</taxon>
        <taxon>Vertebrata</taxon>
        <taxon>Euteleostomi</taxon>
        <taxon>Mammalia</taxon>
        <taxon>Eutheria</taxon>
        <taxon>Laurasiatheria</taxon>
        <taxon>Chiroptera</taxon>
        <taxon>Yinpterochiroptera</taxon>
        <taxon>Pteropodoidea</taxon>
        <taxon>Pteropodidae</taxon>
        <taxon>Pteropodinae</taxon>
        <taxon>Pteropus</taxon>
    </lineage>
</organism>
<dbReference type="GO" id="GO:0005615">
    <property type="term" value="C:extracellular space"/>
    <property type="evidence" value="ECO:0007669"/>
    <property type="project" value="TreeGrafter"/>
</dbReference>
<dbReference type="InterPro" id="IPR051481">
    <property type="entry name" value="BTB-POZ/Galectin-3-binding"/>
</dbReference>
<keyword evidence="5" id="KW-1185">Reference proteome</keyword>
<dbReference type="PANTHER" id="PTHR24410:SF16">
    <property type="entry name" value="GALECTIN-3-BINDING PROTEIN"/>
    <property type="match status" value="1"/>
</dbReference>
<dbReference type="Gene3D" id="3.30.710.10">
    <property type="entry name" value="Potassium Channel Kv1.1, Chain A"/>
    <property type="match status" value="1"/>
</dbReference>
<dbReference type="EMBL" id="KB030661">
    <property type="protein sequence ID" value="ELK12298.1"/>
    <property type="molecule type" value="Genomic_DNA"/>
</dbReference>